<evidence type="ECO:0000313" key="1">
    <source>
        <dbReference type="EMBL" id="MQM29952.1"/>
    </source>
</evidence>
<name>A0A6A7RSQ1_9PROT</name>
<organism evidence="1 2">
    <name type="scientific">Candidatus Accumulibacter phosphatis</name>
    <dbReference type="NCBI Taxonomy" id="327160"/>
    <lineage>
        <taxon>Bacteria</taxon>
        <taxon>Pseudomonadati</taxon>
        <taxon>Pseudomonadota</taxon>
        <taxon>Betaproteobacteria</taxon>
        <taxon>Candidatus Accumulibacter</taxon>
    </lineage>
</organism>
<accession>A0A6A7RSQ1</accession>
<sequence length="159" mass="16741">MFPDAAVVVATTLLAACQHSPAPLAPPPQQIATGFRFSLAAPLSFPGGQPRMLFQNLKVVAASALVPYEPYCSLTAEQGAPLVIPPTTLVVQSVDYDERAIAETDRMASVTRIALAASAGAPVYALRCGWPDGVPQAAFLSADQIFNAIGNRFTMDQPQ</sequence>
<reference evidence="1 2" key="1">
    <citation type="submission" date="2017-09" db="EMBL/GenBank/DDBJ databases">
        <title>Metagenomic Analysis Reveals Denitrifying Candidatus Accumulibacter and Flanking Population as a Source of N2O.</title>
        <authorList>
            <person name="Gao H."/>
            <person name="Mao Y."/>
            <person name="Zhao X."/>
            <person name="Liu W.-T."/>
            <person name="Zhang T."/>
            <person name="Wells G."/>
        </authorList>
    </citation>
    <scope>NUCLEOTIDE SEQUENCE [LARGE SCALE GENOMIC DNA]</scope>
    <source>
        <strain evidence="1">CANDO_2_IC</strain>
    </source>
</reference>
<gene>
    <name evidence="1" type="ORF">CRU78_05145</name>
</gene>
<dbReference type="AlphaFoldDB" id="A0A6A7RSQ1"/>
<evidence type="ECO:0000313" key="2">
    <source>
        <dbReference type="Proteomes" id="UP000342300"/>
    </source>
</evidence>
<dbReference type="Proteomes" id="UP000342300">
    <property type="component" value="Unassembled WGS sequence"/>
</dbReference>
<dbReference type="EMBL" id="PDHS01000109">
    <property type="protein sequence ID" value="MQM29952.1"/>
    <property type="molecule type" value="Genomic_DNA"/>
</dbReference>
<comment type="caution">
    <text evidence="1">The sequence shown here is derived from an EMBL/GenBank/DDBJ whole genome shotgun (WGS) entry which is preliminary data.</text>
</comment>
<proteinExistence type="predicted"/>
<protein>
    <submittedName>
        <fullName evidence="1">Uncharacterized protein</fullName>
    </submittedName>
</protein>